<proteinExistence type="predicted"/>
<dbReference type="AlphaFoldDB" id="A0A897NQ09"/>
<evidence type="ECO:0000313" key="2">
    <source>
        <dbReference type="Proteomes" id="UP000663305"/>
    </source>
</evidence>
<protein>
    <submittedName>
        <fullName evidence="1">Transposase</fullName>
    </submittedName>
</protein>
<organism evidence="1 2">
    <name type="scientific">Halapricum desulfuricans</name>
    <dbReference type="NCBI Taxonomy" id="2841257"/>
    <lineage>
        <taxon>Archaea</taxon>
        <taxon>Methanobacteriati</taxon>
        <taxon>Methanobacteriota</taxon>
        <taxon>Stenosarchaea group</taxon>
        <taxon>Halobacteria</taxon>
        <taxon>Halobacteriales</taxon>
        <taxon>Haloarculaceae</taxon>
        <taxon>Halapricum</taxon>
    </lineage>
</organism>
<dbReference type="EMBL" id="CP064789">
    <property type="protein sequence ID" value="QSG12943.1"/>
    <property type="molecule type" value="Genomic_DNA"/>
</dbReference>
<sequence length="52" mass="5935">MAMQKRVHEAELQPASTVTSEELAVAERTIRLHGQEWWLYGAVDPRGTKSRI</sequence>
<dbReference type="Proteomes" id="UP000663305">
    <property type="component" value="Chromosome"/>
</dbReference>
<reference evidence="1" key="1">
    <citation type="submission" date="2020-11" db="EMBL/GenBank/DDBJ databases">
        <title>Carbohydrate-dependent, anaerobic sulfur respiration: A novel catabolism in halophilic archaea.</title>
        <authorList>
            <person name="Sorokin D.Y."/>
            <person name="Messina E."/>
            <person name="Smedile F."/>
            <person name="La Cono V."/>
            <person name="Hallsworth J.E."/>
            <person name="Yakimov M.M."/>
        </authorList>
    </citation>
    <scope>NUCLEOTIDE SEQUENCE</scope>
    <source>
        <strain evidence="1">HSR-Bgl</strain>
    </source>
</reference>
<accession>A0A897NQ09</accession>
<gene>
    <name evidence="1" type="ORF">HSBGL_2539</name>
</gene>
<name>A0A897NQ09_9EURY</name>
<evidence type="ECO:0000313" key="1">
    <source>
        <dbReference type="EMBL" id="QSG12943.1"/>
    </source>
</evidence>